<dbReference type="Pfam" id="PF20240">
    <property type="entry name" value="DUF6597"/>
    <property type="match status" value="1"/>
</dbReference>
<sequence length="252" mass="29314">MPNKTVALFVSNIWVFDESHDEQRTVLPFFADGYPGLIFYKAKKALTVYPHNKTMSAFFIYGQTLNPIELMFHGSYRMVVFQFYPFILNSFFGIAPKTVNDDCFDLLTSTDSNTETVFRKLQHDDTTEGWIATITDFLLSLFSTRKQALDVKLKQALQRIIDNRGLLAIKDLCRDIRMSERTLERRFLSETGLSPKQFAKIIQFQSSLEQLSVKDYNKLTDIVYRNGYADQSHFIKVFKVFTGRTPKEFLKE</sequence>
<organism evidence="5 6">
    <name type="scientific">Parapedobacter composti</name>
    <dbReference type="NCBI Taxonomy" id="623281"/>
    <lineage>
        <taxon>Bacteria</taxon>
        <taxon>Pseudomonadati</taxon>
        <taxon>Bacteroidota</taxon>
        <taxon>Sphingobacteriia</taxon>
        <taxon>Sphingobacteriales</taxon>
        <taxon>Sphingobacteriaceae</taxon>
        <taxon>Parapedobacter</taxon>
    </lineage>
</organism>
<dbReference type="PANTHER" id="PTHR46796:SF13">
    <property type="entry name" value="HTH-TYPE TRANSCRIPTIONAL ACTIVATOR RHAS"/>
    <property type="match status" value="1"/>
</dbReference>
<evidence type="ECO:0000256" key="1">
    <source>
        <dbReference type="ARBA" id="ARBA00023015"/>
    </source>
</evidence>
<dbReference type="InterPro" id="IPR018060">
    <property type="entry name" value="HTH_AraC"/>
</dbReference>
<dbReference type="SUPFAM" id="SSF46689">
    <property type="entry name" value="Homeodomain-like"/>
    <property type="match status" value="1"/>
</dbReference>
<accession>A0A1I1F298</accession>
<dbReference type="PROSITE" id="PS01124">
    <property type="entry name" value="HTH_ARAC_FAMILY_2"/>
    <property type="match status" value="1"/>
</dbReference>
<gene>
    <name evidence="5" type="ORF">SAMN05421747_102177</name>
</gene>
<evidence type="ECO:0000313" key="6">
    <source>
        <dbReference type="Proteomes" id="UP000199577"/>
    </source>
</evidence>
<evidence type="ECO:0000259" key="4">
    <source>
        <dbReference type="PROSITE" id="PS01124"/>
    </source>
</evidence>
<keyword evidence="1" id="KW-0805">Transcription regulation</keyword>
<keyword evidence="3" id="KW-0804">Transcription</keyword>
<dbReference type="AlphaFoldDB" id="A0A1I1F298"/>
<keyword evidence="2 5" id="KW-0238">DNA-binding</keyword>
<evidence type="ECO:0000256" key="3">
    <source>
        <dbReference type="ARBA" id="ARBA00023163"/>
    </source>
</evidence>
<dbReference type="Gene3D" id="1.10.10.60">
    <property type="entry name" value="Homeodomain-like"/>
    <property type="match status" value="1"/>
</dbReference>
<dbReference type="RefSeq" id="WP_211657525.1">
    <property type="nucleotide sequence ID" value="NZ_FOLL01000002.1"/>
</dbReference>
<dbReference type="GO" id="GO:0003700">
    <property type="term" value="F:DNA-binding transcription factor activity"/>
    <property type="evidence" value="ECO:0007669"/>
    <property type="project" value="InterPro"/>
</dbReference>
<proteinExistence type="predicted"/>
<dbReference type="GO" id="GO:0043565">
    <property type="term" value="F:sequence-specific DNA binding"/>
    <property type="evidence" value="ECO:0007669"/>
    <property type="project" value="InterPro"/>
</dbReference>
<keyword evidence="6" id="KW-1185">Reference proteome</keyword>
<dbReference type="Proteomes" id="UP000199577">
    <property type="component" value="Unassembled WGS sequence"/>
</dbReference>
<dbReference type="InterPro" id="IPR018062">
    <property type="entry name" value="HTH_AraC-typ_CS"/>
</dbReference>
<evidence type="ECO:0000256" key="2">
    <source>
        <dbReference type="ARBA" id="ARBA00023125"/>
    </source>
</evidence>
<dbReference type="PANTHER" id="PTHR46796">
    <property type="entry name" value="HTH-TYPE TRANSCRIPTIONAL ACTIVATOR RHAS-RELATED"/>
    <property type="match status" value="1"/>
</dbReference>
<dbReference type="InterPro" id="IPR009057">
    <property type="entry name" value="Homeodomain-like_sf"/>
</dbReference>
<dbReference type="EMBL" id="FOLL01000002">
    <property type="protein sequence ID" value="SFB93076.1"/>
    <property type="molecule type" value="Genomic_DNA"/>
</dbReference>
<dbReference type="SMART" id="SM00342">
    <property type="entry name" value="HTH_ARAC"/>
    <property type="match status" value="1"/>
</dbReference>
<dbReference type="PROSITE" id="PS00041">
    <property type="entry name" value="HTH_ARAC_FAMILY_1"/>
    <property type="match status" value="1"/>
</dbReference>
<dbReference type="STRING" id="623281.SAMN05421747_102177"/>
<name>A0A1I1F298_9SPHI</name>
<dbReference type="InterPro" id="IPR046532">
    <property type="entry name" value="DUF6597"/>
</dbReference>
<dbReference type="Pfam" id="PF12833">
    <property type="entry name" value="HTH_18"/>
    <property type="match status" value="1"/>
</dbReference>
<reference evidence="6" key="1">
    <citation type="submission" date="2016-10" db="EMBL/GenBank/DDBJ databases">
        <authorList>
            <person name="Varghese N."/>
            <person name="Submissions S."/>
        </authorList>
    </citation>
    <scope>NUCLEOTIDE SEQUENCE [LARGE SCALE GENOMIC DNA]</scope>
    <source>
        <strain evidence="6">DSM 22900</strain>
    </source>
</reference>
<evidence type="ECO:0000313" key="5">
    <source>
        <dbReference type="EMBL" id="SFB93076.1"/>
    </source>
</evidence>
<dbReference type="InterPro" id="IPR050204">
    <property type="entry name" value="AraC_XylS_family_regulators"/>
</dbReference>
<feature type="domain" description="HTH araC/xylS-type" evidence="4">
    <location>
        <begin position="151"/>
        <end position="252"/>
    </location>
</feature>
<protein>
    <submittedName>
        <fullName evidence="5">AraC-type DNA-binding protein</fullName>
    </submittedName>
</protein>